<dbReference type="AlphaFoldDB" id="A0A6G1QAS1"/>
<keyword evidence="1" id="KW-0472">Membrane</keyword>
<reference evidence="2 3" key="1">
    <citation type="submission" date="2019-02" db="EMBL/GenBank/DDBJ databases">
        <title>Opniocepnalus argus genome.</title>
        <authorList>
            <person name="Zhou C."/>
            <person name="Xiao S."/>
        </authorList>
    </citation>
    <scope>NUCLEOTIDE SEQUENCE [LARGE SCALE GENOMIC DNA]</scope>
    <source>
        <strain evidence="2">OARG1902GOOAL</strain>
        <tissue evidence="2">Muscle</tissue>
    </source>
</reference>
<accession>A0A6G1QAS1</accession>
<organism evidence="2 3">
    <name type="scientific">Channa argus</name>
    <name type="common">Northern snakehead</name>
    <name type="synonym">Ophicephalus argus</name>
    <dbReference type="NCBI Taxonomy" id="215402"/>
    <lineage>
        <taxon>Eukaryota</taxon>
        <taxon>Metazoa</taxon>
        <taxon>Chordata</taxon>
        <taxon>Craniata</taxon>
        <taxon>Vertebrata</taxon>
        <taxon>Euteleostomi</taxon>
        <taxon>Actinopterygii</taxon>
        <taxon>Neopterygii</taxon>
        <taxon>Teleostei</taxon>
        <taxon>Neoteleostei</taxon>
        <taxon>Acanthomorphata</taxon>
        <taxon>Anabantaria</taxon>
        <taxon>Anabantiformes</taxon>
        <taxon>Channoidei</taxon>
        <taxon>Channidae</taxon>
        <taxon>Channa</taxon>
    </lineage>
</organism>
<feature type="transmembrane region" description="Helical" evidence="1">
    <location>
        <begin position="6"/>
        <end position="33"/>
    </location>
</feature>
<dbReference type="Proteomes" id="UP000503349">
    <property type="component" value="Chromosome 14"/>
</dbReference>
<keyword evidence="1" id="KW-1133">Transmembrane helix</keyword>
<proteinExistence type="predicted"/>
<dbReference type="EMBL" id="CM015725">
    <property type="protein sequence ID" value="KAF3699246.1"/>
    <property type="molecule type" value="Genomic_DNA"/>
</dbReference>
<reference evidence="3" key="2">
    <citation type="submission" date="2019-02" db="EMBL/GenBank/DDBJ databases">
        <title>Opniocepnalus argus Var Kimnra genome.</title>
        <authorList>
            <person name="Zhou C."/>
            <person name="Xiao S."/>
        </authorList>
    </citation>
    <scope>NUCLEOTIDE SEQUENCE [LARGE SCALE GENOMIC DNA]</scope>
</reference>
<keyword evidence="1" id="KW-0812">Transmembrane</keyword>
<sequence>MLYICSYVYFLLQGECGYVCVTTLIVLHCVLCLPLSIAQLSRLLPPGSIGKVRYPPTQQRVGMVGRGQQVDSLQLMKEQ</sequence>
<evidence type="ECO:0000313" key="3">
    <source>
        <dbReference type="Proteomes" id="UP000503349"/>
    </source>
</evidence>
<protein>
    <submittedName>
        <fullName evidence="2">Uncharacterized protein</fullName>
    </submittedName>
</protein>
<name>A0A6G1QAS1_CHAAH</name>
<evidence type="ECO:0000313" key="2">
    <source>
        <dbReference type="EMBL" id="KAF3699246.1"/>
    </source>
</evidence>
<keyword evidence="3" id="KW-1185">Reference proteome</keyword>
<evidence type="ECO:0000256" key="1">
    <source>
        <dbReference type="SAM" id="Phobius"/>
    </source>
</evidence>
<gene>
    <name evidence="2" type="ORF">EXN66_Car014933</name>
</gene>